<feature type="domain" description="Tyrosine specific protein phosphatases" evidence="7">
    <location>
        <begin position="97"/>
        <end position="172"/>
    </location>
</feature>
<dbReference type="CDD" id="cd14497">
    <property type="entry name" value="PTP_PTEN-like"/>
    <property type="match status" value="1"/>
</dbReference>
<keyword evidence="4" id="KW-0966">Cell projection</keyword>
<proteinExistence type="inferred from homology"/>
<feature type="domain" description="Phosphatase tensin-type" evidence="8">
    <location>
        <begin position="14"/>
        <end position="184"/>
    </location>
</feature>
<keyword evidence="11" id="KW-1185">Reference proteome</keyword>
<dbReference type="AlphaFoldDB" id="A0A9Q0L8S3"/>
<accession>A0A9Q0L8S3</accession>
<evidence type="ECO:0000256" key="4">
    <source>
        <dbReference type="ARBA" id="ARBA00023273"/>
    </source>
</evidence>
<comment type="caution">
    <text evidence="10">The sequence shown here is derived from an EMBL/GenBank/DDBJ whole genome shotgun (WGS) entry which is preliminary data.</text>
</comment>
<dbReference type="PROSITE" id="PS51182">
    <property type="entry name" value="C2_TENSIN"/>
    <property type="match status" value="1"/>
</dbReference>
<dbReference type="EMBL" id="JAPDFW010000119">
    <property type="protein sequence ID" value="KAJ5068178.1"/>
    <property type="molecule type" value="Genomic_DNA"/>
</dbReference>
<dbReference type="PANTHER" id="PTHR12305:SF94">
    <property type="entry name" value="PHOSPHATIDYLINOSITOL-3,4,5-TRISPHOSPHATE 3-PHOSPHATASE"/>
    <property type="match status" value="1"/>
</dbReference>
<dbReference type="InterPro" id="IPR003595">
    <property type="entry name" value="Tyr_Pase_cat"/>
</dbReference>
<evidence type="ECO:0000259" key="7">
    <source>
        <dbReference type="PROSITE" id="PS50056"/>
    </source>
</evidence>
<protein>
    <submittedName>
        <fullName evidence="10">Phosphatase</fullName>
    </submittedName>
</protein>
<dbReference type="InterPro" id="IPR035892">
    <property type="entry name" value="C2_domain_sf"/>
</dbReference>
<keyword evidence="3" id="KW-0378">Hydrolase</keyword>
<reference evidence="10" key="1">
    <citation type="submission" date="2022-10" db="EMBL/GenBank/DDBJ databases">
        <title>Novel sulphate-reducing endosymbionts in the free-living metamonad Anaeramoeba.</title>
        <authorList>
            <person name="Jerlstrom-Hultqvist J."/>
            <person name="Cepicka I."/>
            <person name="Gallot-Lavallee L."/>
            <person name="Salas-Leiva D."/>
            <person name="Curtis B.A."/>
            <person name="Zahonova K."/>
            <person name="Pipaliya S."/>
            <person name="Dacks J."/>
            <person name="Roger A.J."/>
        </authorList>
    </citation>
    <scope>NUCLEOTIDE SEQUENCE</scope>
    <source>
        <strain evidence="10">BMAN</strain>
    </source>
</reference>
<dbReference type="InterPro" id="IPR014020">
    <property type="entry name" value="Tensin_C2-dom"/>
</dbReference>
<sequence>MFKFSRQVFSRDLSRFQADGFDLDLSYITPNIIAMGFPSKGMEKTYRNNIEEVSKFFKKRHNEHFLILNLTERKYDYEKFDNQVLEFPWKDHYPPPLKLLFQICQIIDKWIKSDQENVVAVHCLAGRGRTGTVISSYLRFSGMFNSTEQAIQYFAKKRSQKLIGVTNPSQLRYVIYFDKILRENNENKFRIKTISLQKIIFNHAINVHDGGFHPEICIYNDSNLVYSSKTRKPQSPSISSNSLAEKTHDSMEKFPFFSAKSDDFIIFPIPNLKITGEILIMIFNHKTCKADKNPKLLCRVNLFTSFLDSPGVTLTRKDLDGAHKKNSKLDKRFGQNFRMDLIFEDFQDSENIKSNDQEDHIFLRLSQRDSTLNFESENNRNRNRNQKSIQNNQNQNNQNNQNQNNQNQNNQNQNNQNQNNQNQNQNNQNQIKKQHHHHHHRHHKKKKKNKNKNISVLNQILNQIDSLTQNLNQNYSKSYNQKEKENENENENENHYFRNDYFQNDFLDQNQNINQNQNQNQIENKNQNENQNENENESESESGSGSEDSNSNSNLNSNSNEISNENENQNQIENQNQNQNENQIQKSKSK</sequence>
<dbReference type="PANTHER" id="PTHR12305">
    <property type="entry name" value="PHOSPHATASE WITH HOMOLOGY TO TENSIN"/>
    <property type="match status" value="1"/>
</dbReference>
<dbReference type="PROSITE" id="PS51181">
    <property type="entry name" value="PPASE_TENSIN"/>
    <property type="match status" value="1"/>
</dbReference>
<dbReference type="InterPro" id="IPR000387">
    <property type="entry name" value="Tyr_Pase_dom"/>
</dbReference>
<dbReference type="PROSITE" id="PS50054">
    <property type="entry name" value="TYR_PHOSPHATASE_DUAL"/>
    <property type="match status" value="1"/>
</dbReference>
<evidence type="ECO:0000259" key="6">
    <source>
        <dbReference type="PROSITE" id="PS50054"/>
    </source>
</evidence>
<gene>
    <name evidence="10" type="ORF">M0811_12514</name>
</gene>
<organism evidence="10 11">
    <name type="scientific">Anaeramoeba ignava</name>
    <name type="common">Anaerobic marine amoeba</name>
    <dbReference type="NCBI Taxonomy" id="1746090"/>
    <lineage>
        <taxon>Eukaryota</taxon>
        <taxon>Metamonada</taxon>
        <taxon>Anaeramoebidae</taxon>
        <taxon>Anaeramoeba</taxon>
    </lineage>
</organism>
<dbReference type="InterPro" id="IPR051281">
    <property type="entry name" value="Dual-spec_lipid-protein_phosph"/>
</dbReference>
<dbReference type="Gene3D" id="3.90.190.10">
    <property type="entry name" value="Protein tyrosine phosphatase superfamily"/>
    <property type="match status" value="1"/>
</dbReference>
<comment type="similarity">
    <text evidence="2">Belongs to the PTEN phosphatase protein family.</text>
</comment>
<dbReference type="Pfam" id="PF22785">
    <property type="entry name" value="Tc-R-P"/>
    <property type="match status" value="1"/>
</dbReference>
<feature type="compositionally biased region" description="Basic residues" evidence="5">
    <location>
        <begin position="432"/>
        <end position="451"/>
    </location>
</feature>
<dbReference type="PROSITE" id="PS00383">
    <property type="entry name" value="TYR_PHOSPHATASE_1"/>
    <property type="match status" value="1"/>
</dbReference>
<evidence type="ECO:0000259" key="9">
    <source>
        <dbReference type="PROSITE" id="PS51182"/>
    </source>
</evidence>
<evidence type="ECO:0000313" key="10">
    <source>
        <dbReference type="EMBL" id="KAJ5068178.1"/>
    </source>
</evidence>
<dbReference type="SMART" id="SM00404">
    <property type="entry name" value="PTPc_motif"/>
    <property type="match status" value="1"/>
</dbReference>
<dbReference type="InterPro" id="IPR016130">
    <property type="entry name" value="Tyr_Pase_AS"/>
</dbReference>
<evidence type="ECO:0000313" key="11">
    <source>
        <dbReference type="Proteomes" id="UP001149090"/>
    </source>
</evidence>
<feature type="domain" description="C2 tensin-type" evidence="9">
    <location>
        <begin position="191"/>
        <end position="346"/>
    </location>
</feature>
<evidence type="ECO:0000256" key="5">
    <source>
        <dbReference type="SAM" id="MobiDB-lite"/>
    </source>
</evidence>
<dbReference type="OMA" id="TSECNIT"/>
<feature type="domain" description="Tyrosine-protein phosphatase" evidence="6">
    <location>
        <begin position="37"/>
        <end position="183"/>
    </location>
</feature>
<feature type="compositionally biased region" description="Low complexity" evidence="5">
    <location>
        <begin position="390"/>
        <end position="431"/>
    </location>
</feature>
<dbReference type="Gene3D" id="2.60.40.1110">
    <property type="match status" value="1"/>
</dbReference>
<dbReference type="PROSITE" id="PS50056">
    <property type="entry name" value="TYR_PHOSPHATASE_2"/>
    <property type="match status" value="1"/>
</dbReference>
<dbReference type="SUPFAM" id="SSF52799">
    <property type="entry name" value="(Phosphotyrosine protein) phosphatases II"/>
    <property type="match status" value="1"/>
</dbReference>
<evidence type="ECO:0000256" key="1">
    <source>
        <dbReference type="ARBA" id="ARBA00004316"/>
    </source>
</evidence>
<evidence type="ECO:0000259" key="8">
    <source>
        <dbReference type="PROSITE" id="PS51181"/>
    </source>
</evidence>
<dbReference type="GO" id="GO:0042995">
    <property type="term" value="C:cell projection"/>
    <property type="evidence" value="ECO:0007669"/>
    <property type="project" value="UniProtKB-SubCell"/>
</dbReference>
<comment type="subcellular location">
    <subcellularLocation>
        <location evidence="1">Cell projection</location>
    </subcellularLocation>
</comment>
<dbReference type="GO" id="GO:0016314">
    <property type="term" value="F:phosphatidylinositol-3,4,5-trisphosphate 3-phosphatase activity"/>
    <property type="evidence" value="ECO:0007669"/>
    <property type="project" value="TreeGrafter"/>
</dbReference>
<evidence type="ECO:0000256" key="3">
    <source>
        <dbReference type="ARBA" id="ARBA00022801"/>
    </source>
</evidence>
<dbReference type="SMART" id="SM01326">
    <property type="entry name" value="PTEN_C2"/>
    <property type="match status" value="1"/>
</dbReference>
<dbReference type="InterPro" id="IPR029021">
    <property type="entry name" value="Prot-tyrosine_phosphatase-like"/>
</dbReference>
<feature type="region of interest" description="Disordered" evidence="5">
    <location>
        <begin position="390"/>
        <end position="452"/>
    </location>
</feature>
<evidence type="ECO:0000256" key="2">
    <source>
        <dbReference type="ARBA" id="ARBA00007881"/>
    </source>
</evidence>
<dbReference type="Proteomes" id="UP001149090">
    <property type="component" value="Unassembled WGS sequence"/>
</dbReference>
<dbReference type="GO" id="GO:0005829">
    <property type="term" value="C:cytosol"/>
    <property type="evidence" value="ECO:0007669"/>
    <property type="project" value="TreeGrafter"/>
</dbReference>
<feature type="region of interest" description="Disordered" evidence="5">
    <location>
        <begin position="527"/>
        <end position="590"/>
    </location>
</feature>
<name>A0A9Q0L8S3_ANAIG</name>
<dbReference type="InterPro" id="IPR029023">
    <property type="entry name" value="Tensin_phosphatase"/>
</dbReference>
<dbReference type="InterPro" id="IPR020422">
    <property type="entry name" value="TYR_PHOSPHATASE_DUAL_dom"/>
</dbReference>
<feature type="compositionally biased region" description="Low complexity" evidence="5">
    <location>
        <begin position="541"/>
        <end position="590"/>
    </location>
</feature>
<dbReference type="OrthoDB" id="16692at2759"/>
<dbReference type="SUPFAM" id="SSF49562">
    <property type="entry name" value="C2 domain (Calcium/lipid-binding domain, CaLB)"/>
    <property type="match status" value="1"/>
</dbReference>